<accession>A0ABW5TAF0</accession>
<feature type="transmembrane region" description="Helical" evidence="2">
    <location>
        <begin position="6"/>
        <end position="28"/>
    </location>
</feature>
<evidence type="ECO:0000313" key="4">
    <source>
        <dbReference type="Proteomes" id="UP001597476"/>
    </source>
</evidence>
<protein>
    <submittedName>
        <fullName evidence="3">Uncharacterized protein</fullName>
    </submittedName>
</protein>
<reference evidence="4" key="1">
    <citation type="journal article" date="2019" name="Int. J. Syst. Evol. Microbiol.">
        <title>The Global Catalogue of Microorganisms (GCM) 10K type strain sequencing project: providing services to taxonomists for standard genome sequencing and annotation.</title>
        <authorList>
            <consortium name="The Broad Institute Genomics Platform"/>
            <consortium name="The Broad Institute Genome Sequencing Center for Infectious Disease"/>
            <person name="Wu L."/>
            <person name="Ma J."/>
        </authorList>
    </citation>
    <scope>NUCLEOTIDE SEQUENCE [LARGE SCALE GENOMIC DNA]</scope>
    <source>
        <strain evidence="4">KCTC 42398</strain>
    </source>
</reference>
<sequence>MAHHVFKGYSILFYFLMSIFSFFIGLYYAGMVEAGKNQGLAGGAIVLSYGVVAGLIGLVLAILIVYKSKRKLIFWGNIVLGICILGFWVNAHLKYKEKQKAKELEREQFEKRKPKPTTPTSPVDSNVKSKPMAMLVNGSEQDKKDAGLGMFAPNISESKALYFYGNPNFQKSRLEHAPIDSITFKKREYGGFEIATAPPWLVPDHLKLDYDMLYFKVKSVSQDFVEVRVNNVTNKTSFVDKYQGKIAYWPEFLLGVHSVEFRNPQTQTVYVKPLEHAGKVSIPHSFMKPVRITRNWMHVELINDGFDTVGKGWIQWTKDGGVLIRYNLLS</sequence>
<name>A0ABW5TAF0_9FLAO</name>
<dbReference type="Proteomes" id="UP001597476">
    <property type="component" value="Unassembled WGS sequence"/>
</dbReference>
<proteinExistence type="predicted"/>
<keyword evidence="2" id="KW-0472">Membrane</keyword>
<dbReference type="SUPFAM" id="SSF103473">
    <property type="entry name" value="MFS general substrate transporter"/>
    <property type="match status" value="1"/>
</dbReference>
<feature type="transmembrane region" description="Helical" evidence="2">
    <location>
        <begin position="40"/>
        <end position="66"/>
    </location>
</feature>
<keyword evidence="2" id="KW-1133">Transmembrane helix</keyword>
<keyword evidence="2" id="KW-0812">Transmembrane</keyword>
<evidence type="ECO:0000313" key="3">
    <source>
        <dbReference type="EMBL" id="MFD2726237.1"/>
    </source>
</evidence>
<evidence type="ECO:0000256" key="1">
    <source>
        <dbReference type="SAM" id="MobiDB-lite"/>
    </source>
</evidence>
<dbReference type="EMBL" id="JBHULY010000016">
    <property type="protein sequence ID" value="MFD2726237.1"/>
    <property type="molecule type" value="Genomic_DNA"/>
</dbReference>
<feature type="region of interest" description="Disordered" evidence="1">
    <location>
        <begin position="104"/>
        <end position="128"/>
    </location>
</feature>
<feature type="transmembrane region" description="Helical" evidence="2">
    <location>
        <begin position="72"/>
        <end position="93"/>
    </location>
</feature>
<evidence type="ECO:0000256" key="2">
    <source>
        <dbReference type="SAM" id="Phobius"/>
    </source>
</evidence>
<keyword evidence="4" id="KW-1185">Reference proteome</keyword>
<comment type="caution">
    <text evidence="3">The sequence shown here is derived from an EMBL/GenBank/DDBJ whole genome shotgun (WGS) entry which is preliminary data.</text>
</comment>
<organism evidence="3 4">
    <name type="scientific">Hyunsoonleella rubra</name>
    <dbReference type="NCBI Taxonomy" id="1737062"/>
    <lineage>
        <taxon>Bacteria</taxon>
        <taxon>Pseudomonadati</taxon>
        <taxon>Bacteroidota</taxon>
        <taxon>Flavobacteriia</taxon>
        <taxon>Flavobacteriales</taxon>
        <taxon>Flavobacteriaceae</taxon>
    </lineage>
</organism>
<gene>
    <name evidence="3" type="ORF">ACFSR8_08420</name>
</gene>
<dbReference type="RefSeq" id="WP_380290980.1">
    <property type="nucleotide sequence ID" value="NZ_JBHULY010000016.1"/>
</dbReference>
<dbReference type="InterPro" id="IPR036259">
    <property type="entry name" value="MFS_trans_sf"/>
</dbReference>